<dbReference type="InterPro" id="IPR027434">
    <property type="entry name" value="Homing_endonucl"/>
</dbReference>
<keyword evidence="2" id="KW-1185">Reference proteome</keyword>
<dbReference type="GO" id="GO:0004519">
    <property type="term" value="F:endonuclease activity"/>
    <property type="evidence" value="ECO:0007669"/>
    <property type="project" value="InterPro"/>
</dbReference>
<dbReference type="Proteomes" id="UP000186817">
    <property type="component" value="Unassembled WGS sequence"/>
</dbReference>
<dbReference type="Gene3D" id="3.60.21.10">
    <property type="match status" value="2"/>
</dbReference>
<dbReference type="Pfam" id="PF14528">
    <property type="entry name" value="LAGLIDADG_3"/>
    <property type="match status" value="1"/>
</dbReference>
<dbReference type="PANTHER" id="PTHR36492:SF2">
    <property type="entry name" value="[ACYL-CARRIER-PROTEIN] PHOSPHODIESTERASE PPTH"/>
    <property type="match status" value="1"/>
</dbReference>
<protein>
    <submittedName>
        <fullName evidence="1">Uncharacterized protein</fullName>
    </submittedName>
</protein>
<accession>A0A1Q9E3K1</accession>
<sequence length="576" mass="64573">MGGRTSRLRCASRRMSSVRLWAISDIHTDIKENLAWIESISDTDFLNDALIVAGDVSDSHEVLERTLAVLKRKFADVFFVPGNHDLWVDGDDTCVDKVGQIQDLCRLLGVHSAAARVGTAEKGVWVCPILSWHHQSWDPEPDLEGWKVPSVAECMVDYERCRFPPGVSMFDDSAARRIDKMNEALGLQLPLADRPSDEALVTFSHFLPRIELSLEKRYLALPCLPKASGSNYLRKRVEELKPEIHVFGHTHFGWDAVHDGVRYVQAALGYPHERDMRWPSLANADFGEAHRPLLLWSSDEGFAPKTRCRWSGFYEHHGRDPERVWELASYAARNYRKTHDKDSNVGTVDGAAMLAQSIAGRVAAPCTWAYFAGFFDAEGYIAQQGAKPAFSLRVTQKYRTVLVCLRKFLATEMSIEASIYHGYQNRSYDLAINKTQNCKDVLQRLLSSGLLRKAAEAKLAVDLTKENAEQVREAMAQMVGNQGFVRRLDSAGLQRAKSIVNARARAKRAADRGQSSLAEAILAEVDHQKYEHARLHARTLNEQLHAYISKVRGMHDESGHGCLQAATHPSICAPDN</sequence>
<dbReference type="CDD" id="cd00838">
    <property type="entry name" value="MPP_superfamily"/>
    <property type="match status" value="1"/>
</dbReference>
<dbReference type="Gene3D" id="3.10.28.10">
    <property type="entry name" value="Homing endonucleases"/>
    <property type="match status" value="1"/>
</dbReference>
<organism evidence="1 2">
    <name type="scientific">Symbiodinium microadriaticum</name>
    <name type="common">Dinoflagellate</name>
    <name type="synonym">Zooxanthella microadriatica</name>
    <dbReference type="NCBI Taxonomy" id="2951"/>
    <lineage>
        <taxon>Eukaryota</taxon>
        <taxon>Sar</taxon>
        <taxon>Alveolata</taxon>
        <taxon>Dinophyceae</taxon>
        <taxon>Suessiales</taxon>
        <taxon>Symbiodiniaceae</taxon>
        <taxon>Symbiodinium</taxon>
    </lineage>
</organism>
<dbReference type="InterPro" id="IPR004860">
    <property type="entry name" value="LAGLIDADG_dom"/>
</dbReference>
<proteinExistence type="predicted"/>
<evidence type="ECO:0000313" key="1">
    <source>
        <dbReference type="EMBL" id="OLQ02006.1"/>
    </source>
</evidence>
<comment type="caution">
    <text evidence="1">The sequence shown here is derived from an EMBL/GenBank/DDBJ whole genome shotgun (WGS) entry which is preliminary data.</text>
</comment>
<dbReference type="InterPro" id="IPR029052">
    <property type="entry name" value="Metallo-depent_PP-like"/>
</dbReference>
<reference evidence="1 2" key="1">
    <citation type="submission" date="2016-02" db="EMBL/GenBank/DDBJ databases">
        <title>Genome analysis of coral dinoflagellate symbionts highlights evolutionary adaptations to a symbiotic lifestyle.</title>
        <authorList>
            <person name="Aranda M."/>
            <person name="Li Y."/>
            <person name="Liew Y.J."/>
            <person name="Baumgarten S."/>
            <person name="Simakov O."/>
            <person name="Wilson M."/>
            <person name="Piel J."/>
            <person name="Ashoor H."/>
            <person name="Bougouffa S."/>
            <person name="Bajic V.B."/>
            <person name="Ryu T."/>
            <person name="Ravasi T."/>
            <person name="Bayer T."/>
            <person name="Micklem G."/>
            <person name="Kim H."/>
            <person name="Bhak J."/>
            <person name="Lajeunesse T.C."/>
            <person name="Voolstra C.R."/>
        </authorList>
    </citation>
    <scope>NUCLEOTIDE SEQUENCE [LARGE SCALE GENOMIC DNA]</scope>
    <source>
        <strain evidence="1 2">CCMP2467</strain>
    </source>
</reference>
<dbReference type="AlphaFoldDB" id="A0A1Q9E3K1"/>
<name>A0A1Q9E3K1_SYMMI</name>
<dbReference type="EMBL" id="LSRX01000275">
    <property type="protein sequence ID" value="OLQ02006.1"/>
    <property type="molecule type" value="Genomic_DNA"/>
</dbReference>
<dbReference type="SUPFAM" id="SSF55608">
    <property type="entry name" value="Homing endonucleases"/>
    <property type="match status" value="1"/>
</dbReference>
<dbReference type="OrthoDB" id="550558at2759"/>
<dbReference type="SUPFAM" id="SSF56300">
    <property type="entry name" value="Metallo-dependent phosphatases"/>
    <property type="match status" value="1"/>
</dbReference>
<dbReference type="Pfam" id="PF00149">
    <property type="entry name" value="Metallophos"/>
    <property type="match status" value="1"/>
</dbReference>
<dbReference type="InterPro" id="IPR052963">
    <property type="entry name" value="Pantetheine_PDE"/>
</dbReference>
<gene>
    <name evidence="1" type="ORF">AK812_SmicGene15194</name>
</gene>
<dbReference type="GO" id="GO:0016787">
    <property type="term" value="F:hydrolase activity"/>
    <property type="evidence" value="ECO:0007669"/>
    <property type="project" value="InterPro"/>
</dbReference>
<dbReference type="PANTHER" id="PTHR36492">
    <property type="match status" value="1"/>
</dbReference>
<dbReference type="InterPro" id="IPR004843">
    <property type="entry name" value="Calcineurin-like_PHP"/>
</dbReference>
<evidence type="ECO:0000313" key="2">
    <source>
        <dbReference type="Proteomes" id="UP000186817"/>
    </source>
</evidence>